<organism evidence="2 3">
    <name type="scientific">Pyrenophora tritici-repentis</name>
    <dbReference type="NCBI Taxonomy" id="45151"/>
    <lineage>
        <taxon>Eukaryota</taxon>
        <taxon>Fungi</taxon>
        <taxon>Dikarya</taxon>
        <taxon>Ascomycota</taxon>
        <taxon>Pezizomycotina</taxon>
        <taxon>Dothideomycetes</taxon>
        <taxon>Pleosporomycetidae</taxon>
        <taxon>Pleosporales</taxon>
        <taxon>Pleosporineae</taxon>
        <taxon>Pleosporaceae</taxon>
        <taxon>Pyrenophora</taxon>
    </lineage>
</organism>
<evidence type="ECO:0000313" key="3">
    <source>
        <dbReference type="Proteomes" id="UP000249757"/>
    </source>
</evidence>
<gene>
    <name evidence="2" type="ORF">Ptr86124_003693</name>
</gene>
<proteinExistence type="predicted"/>
<sequence length="399" mass="44605">MAIPHITTRRLKVSVVGFRTRSCDSTLNFRWTLRCHRILAYDHPYFVAIEKGDLGYLQNELSCREMCLSDCIAGGYSLLHYAVRHSRPAIVALLIGEGLDVNVQNDRGQTPLHVAVQQGKCCECARLLLENGADAFQQDTQGRSALHYFYNEVVQQLLLYYTDDIDPWMQDRSGMTVLHWASWSRSSSHKALACFPHKGGKPSCYGLKDMYGKSMLHYAVQRGNADLIAFFLTMPDAATMSMPDFSGRTLLHYATESGRPDTINMMLKRDVDLDVADNEGRMVLHHAAVRGNLVAAQRLVELGATHQLSCKDKNDQTPANLARQYASETVCDYFESLGHSGHDSERQGACLSSKSKRSPKETETVCWKVAVIVLLALAAIYWSEHANLGRKESVITVQA</sequence>
<dbReference type="Pfam" id="PF12796">
    <property type="entry name" value="Ank_2"/>
    <property type="match status" value="2"/>
</dbReference>
<protein>
    <submittedName>
        <fullName evidence="2">Ankyrin repeat protein</fullName>
    </submittedName>
</protein>
<accession>A0A922NIY1</accession>
<evidence type="ECO:0000256" key="1">
    <source>
        <dbReference type="PROSITE-ProRule" id="PRU00023"/>
    </source>
</evidence>
<feature type="repeat" description="ANK" evidence="1">
    <location>
        <begin position="74"/>
        <end position="106"/>
    </location>
</feature>
<keyword evidence="3" id="KW-1185">Reference proteome</keyword>
<dbReference type="Gene3D" id="1.25.40.20">
    <property type="entry name" value="Ankyrin repeat-containing domain"/>
    <property type="match status" value="2"/>
</dbReference>
<dbReference type="InterPro" id="IPR002110">
    <property type="entry name" value="Ankyrin_rpt"/>
</dbReference>
<dbReference type="PROSITE" id="PS50088">
    <property type="entry name" value="ANK_REPEAT"/>
    <property type="match status" value="3"/>
</dbReference>
<dbReference type="AlphaFoldDB" id="A0A922NIY1"/>
<dbReference type="PANTHER" id="PTHR24133:SF40">
    <property type="entry name" value="ANKYRIN REPEAT DOMAIN 44"/>
    <property type="match status" value="1"/>
</dbReference>
<name>A0A922NIY1_9PLEO</name>
<dbReference type="InterPro" id="IPR036770">
    <property type="entry name" value="Ankyrin_rpt-contain_sf"/>
</dbReference>
<comment type="caution">
    <text evidence="2">The sequence shown here is derived from an EMBL/GenBank/DDBJ whole genome shotgun (WGS) entry which is preliminary data.</text>
</comment>
<dbReference type="PROSITE" id="PS50297">
    <property type="entry name" value="ANK_REP_REGION"/>
    <property type="match status" value="3"/>
</dbReference>
<feature type="repeat" description="ANK" evidence="1">
    <location>
        <begin position="246"/>
        <end position="278"/>
    </location>
</feature>
<dbReference type="InterPro" id="IPR052391">
    <property type="entry name" value="E3_Ligase-Neurotoxin"/>
</dbReference>
<dbReference type="EMBL" id="NRDI02000004">
    <property type="protein sequence ID" value="KAI1516756.1"/>
    <property type="molecule type" value="Genomic_DNA"/>
</dbReference>
<dbReference type="OrthoDB" id="3692537at2759"/>
<dbReference type="PANTHER" id="PTHR24133">
    <property type="entry name" value="ANKYRIN DOMAIN-CONTAINING"/>
    <property type="match status" value="1"/>
</dbReference>
<evidence type="ECO:0000313" key="2">
    <source>
        <dbReference type="EMBL" id="KAI1516756.1"/>
    </source>
</evidence>
<dbReference type="Proteomes" id="UP000249757">
    <property type="component" value="Unassembled WGS sequence"/>
</dbReference>
<dbReference type="SUPFAM" id="SSF48403">
    <property type="entry name" value="Ankyrin repeat"/>
    <property type="match status" value="1"/>
</dbReference>
<dbReference type="SMART" id="SM00248">
    <property type="entry name" value="ANK"/>
    <property type="match status" value="6"/>
</dbReference>
<keyword evidence="1" id="KW-0040">ANK repeat</keyword>
<feature type="repeat" description="ANK" evidence="1">
    <location>
        <begin position="107"/>
        <end position="140"/>
    </location>
</feature>
<reference evidence="3" key="1">
    <citation type="journal article" date="2022" name="Microb. Genom.">
        <title>A global pangenome for the wheat fungal pathogen Pyrenophora tritici-repentis and prediction of effector protein structural homology.</title>
        <authorList>
            <person name="Moolhuijzen P.M."/>
            <person name="See P.T."/>
            <person name="Shi G."/>
            <person name="Powell H.R."/>
            <person name="Cockram J."/>
            <person name="Jorgensen L.N."/>
            <person name="Benslimane H."/>
            <person name="Strelkov S.E."/>
            <person name="Turner J."/>
            <person name="Liu Z."/>
            <person name="Moffat C.S."/>
        </authorList>
    </citation>
    <scope>NUCLEOTIDE SEQUENCE [LARGE SCALE GENOMIC DNA]</scope>
</reference>